<dbReference type="Proteomes" id="UP000770717">
    <property type="component" value="Unassembled WGS sequence"/>
</dbReference>
<gene>
    <name evidence="1" type="ORF">GDO78_005991</name>
</gene>
<accession>A0A8J6KG54</accession>
<organism evidence="1 2">
    <name type="scientific">Eleutherodactylus coqui</name>
    <name type="common">Puerto Rican coqui</name>
    <dbReference type="NCBI Taxonomy" id="57060"/>
    <lineage>
        <taxon>Eukaryota</taxon>
        <taxon>Metazoa</taxon>
        <taxon>Chordata</taxon>
        <taxon>Craniata</taxon>
        <taxon>Vertebrata</taxon>
        <taxon>Euteleostomi</taxon>
        <taxon>Amphibia</taxon>
        <taxon>Batrachia</taxon>
        <taxon>Anura</taxon>
        <taxon>Neobatrachia</taxon>
        <taxon>Hyloidea</taxon>
        <taxon>Eleutherodactylidae</taxon>
        <taxon>Eleutherodactylinae</taxon>
        <taxon>Eleutherodactylus</taxon>
        <taxon>Eleutherodactylus</taxon>
    </lineage>
</organism>
<keyword evidence="2" id="KW-1185">Reference proteome</keyword>
<evidence type="ECO:0000313" key="2">
    <source>
        <dbReference type="Proteomes" id="UP000770717"/>
    </source>
</evidence>
<dbReference type="EMBL" id="WNTK01000002">
    <property type="protein sequence ID" value="KAG9490415.1"/>
    <property type="molecule type" value="Genomic_DNA"/>
</dbReference>
<protein>
    <submittedName>
        <fullName evidence="1">Uncharacterized protein</fullName>
    </submittedName>
</protein>
<reference evidence="1" key="1">
    <citation type="thesis" date="2020" institute="ProQuest LLC" country="789 East Eisenhower Parkway, Ann Arbor, MI, USA">
        <title>Comparative Genomics and Chromosome Evolution.</title>
        <authorList>
            <person name="Mudd A.B."/>
        </authorList>
    </citation>
    <scope>NUCLEOTIDE SEQUENCE</scope>
    <source>
        <strain evidence="1">HN-11 Male</strain>
        <tissue evidence="1">Kidney and liver</tissue>
    </source>
</reference>
<proteinExistence type="predicted"/>
<comment type="caution">
    <text evidence="1">The sequence shown here is derived from an EMBL/GenBank/DDBJ whole genome shotgun (WGS) entry which is preliminary data.</text>
</comment>
<evidence type="ECO:0000313" key="1">
    <source>
        <dbReference type="EMBL" id="KAG9490415.1"/>
    </source>
</evidence>
<dbReference type="AlphaFoldDB" id="A0A8J6KG54"/>
<sequence>MSTRYSLRMSHFNTGPKHLAVHKGSTTPMVYLGIRTCGRFVVKFLRLKPISLIKWVLYQAPFTNEQASPRNVSNTSSIYP</sequence>
<name>A0A8J6KG54_ELECQ</name>